<dbReference type="PANTHER" id="PTHR20917:SF0">
    <property type="entry name" value="CALCIUM LOAD-ACTIVATED CALCIUM CHANNEL"/>
    <property type="match status" value="1"/>
</dbReference>
<keyword evidence="9 14" id="KW-1133">Transmembrane helix</keyword>
<evidence type="ECO:0000256" key="3">
    <source>
        <dbReference type="ARBA" id="ARBA00022448"/>
    </source>
</evidence>
<dbReference type="InterPro" id="IPR002809">
    <property type="entry name" value="EMC3/TMCO1"/>
</dbReference>
<evidence type="ECO:0000256" key="12">
    <source>
        <dbReference type="ARBA" id="ARBA00023136"/>
    </source>
</evidence>
<keyword evidence="10" id="KW-0175">Coiled coil</keyword>
<evidence type="ECO:0000256" key="14">
    <source>
        <dbReference type="SAM" id="Phobius"/>
    </source>
</evidence>
<evidence type="ECO:0000313" key="15">
    <source>
        <dbReference type="EMBL" id="KAK9834738.1"/>
    </source>
</evidence>
<dbReference type="InterPro" id="IPR008559">
    <property type="entry name" value="TMCO1"/>
</dbReference>
<keyword evidence="12 14" id="KW-0472">Membrane</keyword>
<dbReference type="PANTHER" id="PTHR20917">
    <property type="entry name" value="PNAS-RELATED"/>
    <property type="match status" value="1"/>
</dbReference>
<keyword evidence="4" id="KW-0109">Calcium transport</keyword>
<evidence type="ECO:0000256" key="6">
    <source>
        <dbReference type="ARBA" id="ARBA00022692"/>
    </source>
</evidence>
<comment type="subcellular location">
    <subcellularLocation>
        <location evidence="1">Endoplasmic reticulum membrane</location>
        <topology evidence="1">Multi-pass membrane protein</topology>
    </subcellularLocation>
</comment>
<proteinExistence type="inferred from homology"/>
<sequence>MVLSSGVLMIAAGTLITTLVTEAVLYVWVYRTQSFRSVRDQLEAFQQTQDALGTAGKPKSRGKKIEREEDRLKREVTREMGRLRLKQAVVLIGAMTFLWRSLMPIYAGKPAAQLPFEPFKLLQRITHFGLDGPATDCSMTFVYTLCQMALRPSITMLLGLGPSRKMQEMMQPAALTQAMTDKES</sequence>
<feature type="transmembrane region" description="Helical" evidence="14">
    <location>
        <begin position="6"/>
        <end position="29"/>
    </location>
</feature>
<dbReference type="GO" id="GO:0005789">
    <property type="term" value="C:endoplasmic reticulum membrane"/>
    <property type="evidence" value="ECO:0007669"/>
    <property type="project" value="UniProtKB-SubCell"/>
</dbReference>
<evidence type="ECO:0000256" key="10">
    <source>
        <dbReference type="ARBA" id="ARBA00023054"/>
    </source>
</evidence>
<evidence type="ECO:0000256" key="7">
    <source>
        <dbReference type="ARBA" id="ARBA00022824"/>
    </source>
</evidence>
<dbReference type="AlphaFoldDB" id="A0AAW1RM69"/>
<organism evidence="15 16">
    <name type="scientific">Apatococcus lobatus</name>
    <dbReference type="NCBI Taxonomy" id="904363"/>
    <lineage>
        <taxon>Eukaryota</taxon>
        <taxon>Viridiplantae</taxon>
        <taxon>Chlorophyta</taxon>
        <taxon>core chlorophytes</taxon>
        <taxon>Trebouxiophyceae</taxon>
        <taxon>Chlorellales</taxon>
        <taxon>Chlorellaceae</taxon>
        <taxon>Apatococcus</taxon>
    </lineage>
</organism>
<dbReference type="GO" id="GO:0005262">
    <property type="term" value="F:calcium channel activity"/>
    <property type="evidence" value="ECO:0007669"/>
    <property type="project" value="UniProtKB-KW"/>
</dbReference>
<dbReference type="Proteomes" id="UP001438707">
    <property type="component" value="Unassembled WGS sequence"/>
</dbReference>
<keyword evidence="6 14" id="KW-0812">Transmembrane</keyword>
<evidence type="ECO:0000256" key="5">
    <source>
        <dbReference type="ARBA" id="ARBA00022673"/>
    </source>
</evidence>
<keyword evidence="8" id="KW-0106">Calcium</keyword>
<comment type="caution">
    <text evidence="15">The sequence shown here is derived from an EMBL/GenBank/DDBJ whole genome shotgun (WGS) entry which is preliminary data.</text>
</comment>
<protein>
    <recommendedName>
        <fullName evidence="17">Calcium load-activated calcium channel</fullName>
    </recommendedName>
</protein>
<evidence type="ECO:0000256" key="9">
    <source>
        <dbReference type="ARBA" id="ARBA00022989"/>
    </source>
</evidence>
<evidence type="ECO:0000256" key="2">
    <source>
        <dbReference type="ARBA" id="ARBA00006537"/>
    </source>
</evidence>
<feature type="transmembrane region" description="Helical" evidence="14">
    <location>
        <begin position="140"/>
        <end position="160"/>
    </location>
</feature>
<accession>A0AAW1RM69</accession>
<comment type="similarity">
    <text evidence="2">Belongs to the TMCO1 family.</text>
</comment>
<keyword evidence="7" id="KW-0256">Endoplasmic reticulum</keyword>
<feature type="transmembrane region" description="Helical" evidence="14">
    <location>
        <begin position="88"/>
        <end position="107"/>
    </location>
</feature>
<keyword evidence="16" id="KW-1185">Reference proteome</keyword>
<keyword evidence="11" id="KW-0406">Ion transport</keyword>
<evidence type="ECO:0000313" key="16">
    <source>
        <dbReference type="Proteomes" id="UP001438707"/>
    </source>
</evidence>
<evidence type="ECO:0000256" key="8">
    <source>
        <dbReference type="ARBA" id="ARBA00022837"/>
    </source>
</evidence>
<dbReference type="SMART" id="SM01415">
    <property type="entry name" value="DUF106"/>
    <property type="match status" value="1"/>
</dbReference>
<dbReference type="Pfam" id="PF01956">
    <property type="entry name" value="EMC3_TMCO1"/>
    <property type="match status" value="1"/>
</dbReference>
<gene>
    <name evidence="15" type="ORF">WJX74_008842</name>
</gene>
<evidence type="ECO:0008006" key="17">
    <source>
        <dbReference type="Google" id="ProtNLM"/>
    </source>
</evidence>
<dbReference type="GO" id="GO:0032469">
    <property type="term" value="P:endoplasmic reticulum calcium ion homeostasis"/>
    <property type="evidence" value="ECO:0007669"/>
    <property type="project" value="InterPro"/>
</dbReference>
<keyword evidence="5" id="KW-0107">Calcium channel</keyword>
<keyword evidence="13" id="KW-0407">Ion channel</keyword>
<evidence type="ECO:0000256" key="1">
    <source>
        <dbReference type="ARBA" id="ARBA00004477"/>
    </source>
</evidence>
<evidence type="ECO:0000256" key="13">
    <source>
        <dbReference type="ARBA" id="ARBA00023303"/>
    </source>
</evidence>
<dbReference type="EMBL" id="JALJOS010000009">
    <property type="protein sequence ID" value="KAK9834738.1"/>
    <property type="molecule type" value="Genomic_DNA"/>
</dbReference>
<name>A0AAW1RM69_9CHLO</name>
<keyword evidence="3" id="KW-0813">Transport</keyword>
<reference evidence="15 16" key="1">
    <citation type="journal article" date="2024" name="Nat. Commun.">
        <title>Phylogenomics reveals the evolutionary origins of lichenization in chlorophyte algae.</title>
        <authorList>
            <person name="Puginier C."/>
            <person name="Libourel C."/>
            <person name="Otte J."/>
            <person name="Skaloud P."/>
            <person name="Haon M."/>
            <person name="Grisel S."/>
            <person name="Petersen M."/>
            <person name="Berrin J.G."/>
            <person name="Delaux P.M."/>
            <person name="Dal Grande F."/>
            <person name="Keller J."/>
        </authorList>
    </citation>
    <scope>NUCLEOTIDE SEQUENCE [LARGE SCALE GENOMIC DNA]</scope>
    <source>
        <strain evidence="15 16">SAG 2145</strain>
    </source>
</reference>
<evidence type="ECO:0000256" key="11">
    <source>
        <dbReference type="ARBA" id="ARBA00023065"/>
    </source>
</evidence>
<evidence type="ECO:0000256" key="4">
    <source>
        <dbReference type="ARBA" id="ARBA00022568"/>
    </source>
</evidence>